<dbReference type="AlphaFoldDB" id="A0A4Y2UJ24"/>
<gene>
    <name evidence="1" type="ORF">AVEN_98563_1</name>
</gene>
<protein>
    <submittedName>
        <fullName evidence="1">Uncharacterized protein</fullName>
    </submittedName>
</protein>
<sequence>MTDSSHVWTPDPGDEIWNLKGAGIFSISLLGEKIRLNVLDNSMRRHGLPGKLYKASDWMTEGMLVDWDHLGARTSLEFYPLCELVSCYLTPSGRCVDPLGTTLEFRLQCELGSWNLRSDNHFNAILVDTVKMAFEIDTEKILNQYLEIEFVGEKDNLIVKIRMSP</sequence>
<dbReference type="EMBL" id="BGPR01036347">
    <property type="protein sequence ID" value="GBO11530.1"/>
    <property type="molecule type" value="Genomic_DNA"/>
</dbReference>
<evidence type="ECO:0000313" key="1">
    <source>
        <dbReference type="EMBL" id="GBO11530.1"/>
    </source>
</evidence>
<organism evidence="1 2">
    <name type="scientific">Araneus ventricosus</name>
    <name type="common">Orbweaver spider</name>
    <name type="synonym">Epeira ventricosa</name>
    <dbReference type="NCBI Taxonomy" id="182803"/>
    <lineage>
        <taxon>Eukaryota</taxon>
        <taxon>Metazoa</taxon>
        <taxon>Ecdysozoa</taxon>
        <taxon>Arthropoda</taxon>
        <taxon>Chelicerata</taxon>
        <taxon>Arachnida</taxon>
        <taxon>Araneae</taxon>
        <taxon>Araneomorphae</taxon>
        <taxon>Entelegynae</taxon>
        <taxon>Araneoidea</taxon>
        <taxon>Araneidae</taxon>
        <taxon>Araneus</taxon>
    </lineage>
</organism>
<reference evidence="1 2" key="1">
    <citation type="journal article" date="2019" name="Sci. Rep.">
        <title>Orb-weaving spider Araneus ventricosus genome elucidates the spidroin gene catalogue.</title>
        <authorList>
            <person name="Kono N."/>
            <person name="Nakamura H."/>
            <person name="Ohtoshi R."/>
            <person name="Moran D.A.P."/>
            <person name="Shinohara A."/>
            <person name="Yoshida Y."/>
            <person name="Fujiwara M."/>
            <person name="Mori M."/>
            <person name="Tomita M."/>
            <person name="Arakawa K."/>
        </authorList>
    </citation>
    <scope>NUCLEOTIDE SEQUENCE [LARGE SCALE GENOMIC DNA]</scope>
</reference>
<name>A0A4Y2UJ24_ARAVE</name>
<dbReference type="Proteomes" id="UP000499080">
    <property type="component" value="Unassembled WGS sequence"/>
</dbReference>
<comment type="caution">
    <text evidence="1">The sequence shown here is derived from an EMBL/GenBank/DDBJ whole genome shotgun (WGS) entry which is preliminary data.</text>
</comment>
<accession>A0A4Y2UJ24</accession>
<proteinExistence type="predicted"/>
<keyword evidence="2" id="KW-1185">Reference proteome</keyword>
<evidence type="ECO:0000313" key="2">
    <source>
        <dbReference type="Proteomes" id="UP000499080"/>
    </source>
</evidence>